<name>A0A6J5LGI6_9CAUD</name>
<accession>A0A6J5LGI6</accession>
<protein>
    <submittedName>
        <fullName evidence="1">Uncharacterized protein</fullName>
    </submittedName>
</protein>
<dbReference type="EMBL" id="LR796277">
    <property type="protein sequence ID" value="CAB4133798.1"/>
    <property type="molecule type" value="Genomic_DNA"/>
</dbReference>
<evidence type="ECO:0000313" key="1">
    <source>
        <dbReference type="EMBL" id="CAB4133798.1"/>
    </source>
</evidence>
<gene>
    <name evidence="1" type="ORF">UFOVP264_24</name>
</gene>
<reference evidence="1" key="1">
    <citation type="submission" date="2020-04" db="EMBL/GenBank/DDBJ databases">
        <authorList>
            <person name="Chiriac C."/>
            <person name="Salcher M."/>
            <person name="Ghai R."/>
            <person name="Kavagutti S V."/>
        </authorList>
    </citation>
    <scope>NUCLEOTIDE SEQUENCE</scope>
</reference>
<organism evidence="1">
    <name type="scientific">uncultured Caudovirales phage</name>
    <dbReference type="NCBI Taxonomy" id="2100421"/>
    <lineage>
        <taxon>Viruses</taxon>
        <taxon>Duplodnaviria</taxon>
        <taxon>Heunggongvirae</taxon>
        <taxon>Uroviricota</taxon>
        <taxon>Caudoviricetes</taxon>
        <taxon>Peduoviridae</taxon>
        <taxon>Maltschvirus</taxon>
        <taxon>Maltschvirus maltsch</taxon>
    </lineage>
</organism>
<sequence>MLDKIASQFKSEFQMGHMSAVMNHAANLINIFRADFMKDGDAKNAVIDAFCELLQSQKDKPAATIEDSTNG</sequence>
<proteinExistence type="predicted"/>